<dbReference type="GO" id="GO:0051747">
    <property type="term" value="F:cytosine C-5 DNA demethylase activity"/>
    <property type="evidence" value="ECO:0007669"/>
    <property type="project" value="TreeGrafter"/>
</dbReference>
<protein>
    <recommendedName>
        <fullName evidence="2">Alpha-ketoglutarate-dependent dioxygenase AlkB-like domain-containing protein</fullName>
    </recommendedName>
</protein>
<feature type="binding site" evidence="1">
    <location>
        <position position="800"/>
    </location>
    <ligand>
        <name>2-oxoglutarate</name>
        <dbReference type="ChEBI" id="CHEBI:16810"/>
    </ligand>
</feature>
<proteinExistence type="predicted"/>
<dbReference type="EMBL" id="AVOT02031117">
    <property type="protein sequence ID" value="MBW0524539.1"/>
    <property type="molecule type" value="Genomic_DNA"/>
</dbReference>
<dbReference type="SUPFAM" id="SSF51197">
    <property type="entry name" value="Clavaminate synthase-like"/>
    <property type="match status" value="1"/>
</dbReference>
<feature type="binding site" evidence="1">
    <location>
        <position position="708"/>
    </location>
    <ligand>
        <name>2-oxoglutarate</name>
        <dbReference type="ChEBI" id="CHEBI:16810"/>
    </ligand>
</feature>
<evidence type="ECO:0000313" key="3">
    <source>
        <dbReference type="EMBL" id="MBW0524539.1"/>
    </source>
</evidence>
<keyword evidence="4" id="KW-1185">Reference proteome</keyword>
<comment type="caution">
    <text evidence="3">The sequence shown here is derived from an EMBL/GenBank/DDBJ whole genome shotgun (WGS) entry which is preliminary data.</text>
</comment>
<dbReference type="InterPro" id="IPR037151">
    <property type="entry name" value="AlkB-like_sf"/>
</dbReference>
<feature type="binding site" evidence="1">
    <location>
        <position position="717"/>
    </location>
    <ligand>
        <name>2-oxoglutarate</name>
        <dbReference type="ChEBI" id="CHEBI:16810"/>
    </ligand>
</feature>
<feature type="domain" description="Alpha-ketoglutarate-dependent dioxygenase AlkB-like" evidence="2">
    <location>
        <begin position="643"/>
        <end position="790"/>
    </location>
</feature>
<dbReference type="PANTHER" id="PTHR31573">
    <property type="entry name" value="ALPHA-KETOGLUTARATE-DEPENDENT DIOXYGENASE ALKB HOMOLOG 2"/>
    <property type="match status" value="1"/>
</dbReference>
<dbReference type="Proteomes" id="UP000765509">
    <property type="component" value="Unassembled WGS sequence"/>
</dbReference>
<name>A0A9Q3EP21_9BASI</name>
<feature type="binding site" evidence="1">
    <location>
        <position position="720"/>
    </location>
    <ligand>
        <name>substrate</name>
    </ligand>
</feature>
<dbReference type="OrthoDB" id="2497235at2759"/>
<accession>A0A9Q3EP21</accession>
<reference evidence="3" key="1">
    <citation type="submission" date="2021-03" db="EMBL/GenBank/DDBJ databases">
        <title>Draft genome sequence of rust myrtle Austropuccinia psidii MF-1, a brazilian biotype.</title>
        <authorList>
            <person name="Quecine M.C."/>
            <person name="Pachon D.M.R."/>
            <person name="Bonatelli M.L."/>
            <person name="Correr F.H."/>
            <person name="Franceschini L.M."/>
            <person name="Leite T.F."/>
            <person name="Margarido G.R.A."/>
            <person name="Almeida C.A."/>
            <person name="Ferrarezi J.A."/>
            <person name="Labate C.A."/>
        </authorList>
    </citation>
    <scope>NUCLEOTIDE SEQUENCE</scope>
    <source>
        <strain evidence="3">MF-1</strain>
    </source>
</reference>
<dbReference type="PANTHER" id="PTHR31573:SF4">
    <property type="entry name" value="FE2OG DIOXYGENASE DOMAIN-CONTAINING PROTEIN"/>
    <property type="match status" value="1"/>
</dbReference>
<evidence type="ECO:0000259" key="2">
    <source>
        <dbReference type="Pfam" id="PF13532"/>
    </source>
</evidence>
<feature type="binding site" evidence="1">
    <location>
        <position position="786"/>
    </location>
    <ligand>
        <name>2-oxoglutarate</name>
        <dbReference type="ChEBI" id="CHEBI:16810"/>
    </ligand>
</feature>
<dbReference type="GO" id="GO:0008198">
    <property type="term" value="F:ferrous iron binding"/>
    <property type="evidence" value="ECO:0007669"/>
    <property type="project" value="TreeGrafter"/>
</dbReference>
<dbReference type="GO" id="GO:0006307">
    <property type="term" value="P:DNA alkylation repair"/>
    <property type="evidence" value="ECO:0007669"/>
    <property type="project" value="TreeGrafter"/>
</dbReference>
<gene>
    <name evidence="3" type="ORF">O181_064254</name>
</gene>
<dbReference type="InterPro" id="IPR027450">
    <property type="entry name" value="AlkB-like"/>
</dbReference>
<sequence length="810" mass="92770">MILRTLTGGSPTNIDDKPIFGLSEEKSNSKDRDFFNMIEYYDNDYESPPNFGSNVIRSSKISLARLREINDALVQMSISCRLGMTQDPSLIHASRNALRYRYLTLQNLCKRIMVDNDRGNSTMICPMNSTRVDLNSIKEAQLNLAELSELDLMIEKCDWQWPTNLTKIGGNPPIYSENRQELCESLPYFRSYHGGHYISKGRTLGYLLDGSPAPRDVFADSGKVIISHGGGGSKLIKTQGDRNSSTRLTFIKSQERSSYRVKALLKCLNYQIPVALIAGTKYAGMPWLKDYYEARYFVLGFYLVTHCWPEKEAKLDEPGAYCTRFKFRFQWMASQGDPWWLLDLKRYNSLIQASAMTAKLEFEERTCCENQENNMDYVLPESQPTLASLSEVDASDTLSQTTLRSSQFGSSGRPYEGLMTCGRCNSKSYQVYQLMWMCLNEHCQEFFCESSYSQFPSKDMVYVENFLKYQPDFDKETRVPFQLQPKSLQHLQKENLQRMLNEDKNTGLYCRLCGRLSSRIFWGLLVCCNPDCRFQVELGVDYIYDASELPSTFQSYGESSFKSGYFSSITPVMIENLLVTCFKFPENEGFIVHAKRQNNKEFGKLKLGTADYLFKCYQGRLGPREFKRNRFQHFKSQGTRSQQFTLNYGAPYKYCVEVESKPWETAKRPIVEALGQLNHFVDLLNTDAPHLIGDILPQEFNELLSCCYFPGTGMNFHSDDEIGVGPLIGSLSLGSAALMKFKMKAPAQSSNLTNYNSRDLVVLELLLKHGDMVLQYGFNLQRKFRHSIKTDGFRIAATARKIEPIMINLE</sequence>
<dbReference type="Gene3D" id="2.60.120.590">
    <property type="entry name" value="Alpha-ketoglutarate-dependent dioxygenase AlkB-like"/>
    <property type="match status" value="1"/>
</dbReference>
<evidence type="ECO:0000256" key="1">
    <source>
        <dbReference type="PIRSR" id="PIRSR632852-1"/>
    </source>
</evidence>
<dbReference type="InterPro" id="IPR032852">
    <property type="entry name" value="ALKBH2"/>
</dbReference>
<dbReference type="AlphaFoldDB" id="A0A9Q3EP21"/>
<dbReference type="Pfam" id="PF13532">
    <property type="entry name" value="2OG-FeII_Oxy_2"/>
    <property type="match status" value="1"/>
</dbReference>
<evidence type="ECO:0000313" key="4">
    <source>
        <dbReference type="Proteomes" id="UP000765509"/>
    </source>
</evidence>
<dbReference type="GO" id="GO:0035516">
    <property type="term" value="F:broad specificity oxidative DNA demethylase activity"/>
    <property type="evidence" value="ECO:0007669"/>
    <property type="project" value="TreeGrafter"/>
</dbReference>
<feature type="binding site" evidence="1">
    <location>
        <position position="794"/>
    </location>
    <ligand>
        <name>2-oxoglutarate</name>
        <dbReference type="ChEBI" id="CHEBI:16810"/>
    </ligand>
</feature>
<organism evidence="3 4">
    <name type="scientific">Austropuccinia psidii MF-1</name>
    <dbReference type="NCBI Taxonomy" id="1389203"/>
    <lineage>
        <taxon>Eukaryota</taxon>
        <taxon>Fungi</taxon>
        <taxon>Dikarya</taxon>
        <taxon>Basidiomycota</taxon>
        <taxon>Pucciniomycotina</taxon>
        <taxon>Pucciniomycetes</taxon>
        <taxon>Pucciniales</taxon>
        <taxon>Sphaerophragmiaceae</taxon>
        <taxon>Austropuccinia</taxon>
    </lineage>
</organism>
<feature type="binding site" evidence="1">
    <location>
        <position position="798"/>
    </location>
    <ligand>
        <name>2-oxoglutarate</name>
        <dbReference type="ChEBI" id="CHEBI:16810"/>
    </ligand>
</feature>